<gene>
    <name evidence="1" type="ORF">AQPE_3632</name>
</gene>
<keyword evidence="2" id="KW-1185">Reference proteome</keyword>
<sequence>MSKFSTLNYLINSYYAGKKEVEIFHLNDSVESDDDFNLSGFEPSQSSIDAILNFASQLEVLRSGNIGNIELNLN</sequence>
<reference evidence="1" key="1">
    <citation type="journal article" date="2020" name="Int. J. Syst. Evol. Microbiol.">
        <title>Aquipluma nitroreducens gen. nov. sp. nov., a novel facultatively anaerobic bacterium isolated from a freshwater lake.</title>
        <authorList>
            <person name="Watanabe M."/>
            <person name="Kojima H."/>
            <person name="Fukui M."/>
        </authorList>
    </citation>
    <scope>NUCLEOTIDE SEQUENCE</scope>
    <source>
        <strain evidence="1">MeG22</strain>
    </source>
</reference>
<evidence type="ECO:0000313" key="2">
    <source>
        <dbReference type="Proteomes" id="UP001193389"/>
    </source>
</evidence>
<dbReference type="Proteomes" id="UP001193389">
    <property type="component" value="Chromosome"/>
</dbReference>
<dbReference type="RefSeq" id="WP_318347688.1">
    <property type="nucleotide sequence ID" value="NZ_AP018694.1"/>
</dbReference>
<accession>A0A5K7SDB8</accession>
<protein>
    <submittedName>
        <fullName evidence="1">Uncharacterized protein</fullName>
    </submittedName>
</protein>
<dbReference type="EMBL" id="AP018694">
    <property type="protein sequence ID" value="BBE19447.1"/>
    <property type="molecule type" value="Genomic_DNA"/>
</dbReference>
<dbReference type="AlphaFoldDB" id="A0A5K7SDB8"/>
<proteinExistence type="predicted"/>
<evidence type="ECO:0000313" key="1">
    <source>
        <dbReference type="EMBL" id="BBE19447.1"/>
    </source>
</evidence>
<name>A0A5K7SDB8_9BACT</name>
<organism evidence="1 2">
    <name type="scientific">Aquipluma nitroreducens</name>
    <dbReference type="NCBI Taxonomy" id="2010828"/>
    <lineage>
        <taxon>Bacteria</taxon>
        <taxon>Pseudomonadati</taxon>
        <taxon>Bacteroidota</taxon>
        <taxon>Bacteroidia</taxon>
        <taxon>Marinilabiliales</taxon>
        <taxon>Prolixibacteraceae</taxon>
        <taxon>Aquipluma</taxon>
    </lineage>
</organism>
<dbReference type="KEGG" id="anf:AQPE_3632"/>